<evidence type="ECO:0000313" key="2">
    <source>
        <dbReference type="Proteomes" id="UP000011885"/>
    </source>
</evidence>
<protein>
    <submittedName>
        <fullName evidence="1">Uncharacterized protein</fullName>
    </submittedName>
</protein>
<sequence length="60" mass="7429">MKPPRRSKVRFIFNTFHKFEKSKSPTLPLMRVCSPQVLFCGWFQLYALWWRRQIVYSYDI</sequence>
<accession>M5TXT9</accession>
<keyword evidence="2" id="KW-1185">Reference proteome</keyword>
<dbReference type="EMBL" id="ANOH01000325">
    <property type="protein sequence ID" value="EMI53834.1"/>
    <property type="molecule type" value="Genomic_DNA"/>
</dbReference>
<proteinExistence type="predicted"/>
<dbReference type="PATRIC" id="fig|1263870.3.peg.5003"/>
<organism evidence="1 2">
    <name type="scientific">Rhodopirellula sallentina SM41</name>
    <dbReference type="NCBI Taxonomy" id="1263870"/>
    <lineage>
        <taxon>Bacteria</taxon>
        <taxon>Pseudomonadati</taxon>
        <taxon>Planctomycetota</taxon>
        <taxon>Planctomycetia</taxon>
        <taxon>Pirellulales</taxon>
        <taxon>Pirellulaceae</taxon>
        <taxon>Rhodopirellula</taxon>
    </lineage>
</organism>
<name>M5TXT9_9BACT</name>
<gene>
    <name evidence="1" type="ORF">RSSM_04728</name>
</gene>
<comment type="caution">
    <text evidence="1">The sequence shown here is derived from an EMBL/GenBank/DDBJ whole genome shotgun (WGS) entry which is preliminary data.</text>
</comment>
<dbReference type="AlphaFoldDB" id="M5TXT9"/>
<reference evidence="1 2" key="1">
    <citation type="journal article" date="2013" name="Mar. Genomics">
        <title>Expression of sulfatases in Rhodopirellula baltica and the diversity of sulfatases in the genus Rhodopirellula.</title>
        <authorList>
            <person name="Wegner C.E."/>
            <person name="Richter-Heitmann T."/>
            <person name="Klindworth A."/>
            <person name="Klockow C."/>
            <person name="Richter M."/>
            <person name="Achstetter T."/>
            <person name="Glockner F.O."/>
            <person name="Harder J."/>
        </authorList>
    </citation>
    <scope>NUCLEOTIDE SEQUENCE [LARGE SCALE GENOMIC DNA]</scope>
    <source>
        <strain evidence="1 2">SM41</strain>
    </source>
</reference>
<evidence type="ECO:0000313" key="1">
    <source>
        <dbReference type="EMBL" id="EMI53834.1"/>
    </source>
</evidence>
<dbReference type="Proteomes" id="UP000011885">
    <property type="component" value="Unassembled WGS sequence"/>
</dbReference>